<evidence type="ECO:0000313" key="1">
    <source>
        <dbReference type="EMBL" id="SVD63489.1"/>
    </source>
</evidence>
<gene>
    <name evidence="1" type="ORF">METZ01_LOCUS416343</name>
</gene>
<organism evidence="1">
    <name type="scientific">marine metagenome</name>
    <dbReference type="NCBI Taxonomy" id="408172"/>
    <lineage>
        <taxon>unclassified sequences</taxon>
        <taxon>metagenomes</taxon>
        <taxon>ecological metagenomes</taxon>
    </lineage>
</organism>
<evidence type="ECO:0008006" key="2">
    <source>
        <dbReference type="Google" id="ProtNLM"/>
    </source>
</evidence>
<feature type="non-terminal residue" evidence="1">
    <location>
        <position position="37"/>
    </location>
</feature>
<dbReference type="AlphaFoldDB" id="A0A382WY11"/>
<sequence length="37" mass="4423">VIKNKEDKFRFKEKFCFFSKKRGNGKLIWFHGSSVGE</sequence>
<accession>A0A382WY11</accession>
<reference evidence="1" key="1">
    <citation type="submission" date="2018-05" db="EMBL/GenBank/DDBJ databases">
        <authorList>
            <person name="Lanie J.A."/>
            <person name="Ng W.-L."/>
            <person name="Kazmierczak K.M."/>
            <person name="Andrzejewski T.M."/>
            <person name="Davidsen T.M."/>
            <person name="Wayne K.J."/>
            <person name="Tettelin H."/>
            <person name="Glass J.I."/>
            <person name="Rusch D."/>
            <person name="Podicherti R."/>
            <person name="Tsui H.-C.T."/>
            <person name="Winkler M.E."/>
        </authorList>
    </citation>
    <scope>NUCLEOTIDE SEQUENCE</scope>
</reference>
<feature type="non-terminal residue" evidence="1">
    <location>
        <position position="1"/>
    </location>
</feature>
<dbReference type="EMBL" id="UINC01163268">
    <property type="protein sequence ID" value="SVD63489.1"/>
    <property type="molecule type" value="Genomic_DNA"/>
</dbReference>
<protein>
    <recommendedName>
        <fullName evidence="2">3-deoxy-D-manno-octulosonic-acid transferase N-terminal domain-containing protein</fullName>
    </recommendedName>
</protein>
<name>A0A382WY11_9ZZZZ</name>
<proteinExistence type="predicted"/>